<proteinExistence type="predicted"/>
<gene>
    <name evidence="3" type="ORF">TCIL3000_0_44470</name>
</gene>
<organism evidence="3 4">
    <name type="scientific">Trypanosoma congolense (strain IL3000)</name>
    <dbReference type="NCBI Taxonomy" id="1068625"/>
    <lineage>
        <taxon>Eukaryota</taxon>
        <taxon>Discoba</taxon>
        <taxon>Euglenozoa</taxon>
        <taxon>Kinetoplastea</taxon>
        <taxon>Metakinetoplastina</taxon>
        <taxon>Trypanosomatida</taxon>
        <taxon>Trypanosomatidae</taxon>
        <taxon>Trypanosoma</taxon>
        <taxon>Nannomonas</taxon>
    </lineage>
</organism>
<accession>F9W949</accession>
<evidence type="ECO:0000256" key="2">
    <source>
        <dbReference type="SAM" id="MobiDB-lite"/>
    </source>
</evidence>
<reference evidence="4" key="1">
    <citation type="submission" date="2011-07" db="EMBL/GenBank/DDBJ databases">
        <title>Divergent evolution of antigenic variation in African trypanosomes.</title>
        <authorList>
            <person name="Jackson A.P."/>
            <person name="Berry A."/>
            <person name="Allison H.C."/>
            <person name="Burton P."/>
            <person name="Anderson J."/>
            <person name="Aslett M."/>
            <person name="Brown R."/>
            <person name="Corton N."/>
            <person name="Harris D."/>
            <person name="Hauser H."/>
            <person name="Gamble J."/>
            <person name="Gilderthorp R."/>
            <person name="McQuillan J."/>
            <person name="Quail M.A."/>
            <person name="Sanders M."/>
            <person name="Van Tonder A."/>
            <person name="Ginger M.L."/>
            <person name="Donelson J.E."/>
            <person name="Field M.C."/>
            <person name="Barry J.D."/>
            <person name="Berriman M."/>
            <person name="Hertz-Fowler C."/>
        </authorList>
    </citation>
    <scope>NUCLEOTIDE SEQUENCE [LARGE SCALE GENOMIC DNA]</scope>
    <source>
        <strain evidence="4">IL3000</strain>
    </source>
</reference>
<dbReference type="VEuPathDB" id="TriTrypDB:TcIL3000_0_44470"/>
<feature type="coiled-coil region" evidence="1">
    <location>
        <begin position="192"/>
        <end position="235"/>
    </location>
</feature>
<dbReference type="PANTHER" id="PTHR39211:SF1">
    <property type="entry name" value="ABNORMAL SPINDLE-LIKE MICROCEPHALY-ASSOCIATED PROTEIN ASH DOMAIN-CONTAINING PROTEIN"/>
    <property type="match status" value="1"/>
</dbReference>
<feature type="compositionally biased region" description="Low complexity" evidence="2">
    <location>
        <begin position="421"/>
        <end position="431"/>
    </location>
</feature>
<feature type="region of interest" description="Disordered" evidence="2">
    <location>
        <begin position="2410"/>
        <end position="2429"/>
    </location>
</feature>
<evidence type="ECO:0000313" key="3">
    <source>
        <dbReference type="EMBL" id="CCD13739.1"/>
    </source>
</evidence>
<reference evidence="3 4" key="2">
    <citation type="journal article" date="2012" name="Proc. Natl. Acad. Sci. U.S.A.">
        <title>Antigenic diversity is generated by distinct evolutionary mechanisms in African trypanosome species.</title>
        <authorList>
            <person name="Jackson A.P."/>
            <person name="Berry A."/>
            <person name="Aslett M."/>
            <person name="Allison H.C."/>
            <person name="Burton P."/>
            <person name="Vavrova-Anderson J."/>
            <person name="Brown R."/>
            <person name="Browne H."/>
            <person name="Corton N."/>
            <person name="Hauser H."/>
            <person name="Gamble J."/>
            <person name="Gilderthorp R."/>
            <person name="Marcello L."/>
            <person name="McQuillan J."/>
            <person name="Otto T.D."/>
            <person name="Quail M.A."/>
            <person name="Sanders M.J."/>
            <person name="van Tonder A."/>
            <person name="Ginger M.L."/>
            <person name="Field M.C."/>
            <person name="Barry J.D."/>
            <person name="Hertz-Fowler C."/>
            <person name="Berriman M."/>
        </authorList>
    </citation>
    <scope>NUCLEOTIDE SEQUENCE [LARGE SCALE GENOMIC DNA]</scope>
    <source>
        <strain evidence="3 4">IL3000</strain>
    </source>
</reference>
<feature type="compositionally biased region" description="Low complexity" evidence="2">
    <location>
        <begin position="390"/>
        <end position="404"/>
    </location>
</feature>
<keyword evidence="4" id="KW-1185">Reference proteome</keyword>
<feature type="region of interest" description="Disordered" evidence="2">
    <location>
        <begin position="2023"/>
        <end position="2044"/>
    </location>
</feature>
<dbReference type="EMBL" id="CAEQ01001260">
    <property type="protein sequence ID" value="CCD13739.1"/>
    <property type="molecule type" value="Genomic_DNA"/>
</dbReference>
<dbReference type="Proteomes" id="UP000000702">
    <property type="component" value="Unassembled WGS sequence"/>
</dbReference>
<evidence type="ECO:0000256" key="1">
    <source>
        <dbReference type="SAM" id="Coils"/>
    </source>
</evidence>
<protein>
    <submittedName>
        <fullName evidence="3">WGS project CAEQ00000000 data, annotated contig 1816</fullName>
    </submittedName>
</protein>
<feature type="region of interest" description="Disordered" evidence="2">
    <location>
        <begin position="1791"/>
        <end position="1815"/>
    </location>
</feature>
<feature type="region of interest" description="Disordered" evidence="2">
    <location>
        <begin position="245"/>
        <end position="277"/>
    </location>
</feature>
<keyword evidence="1" id="KW-0175">Coiled coil</keyword>
<feature type="compositionally biased region" description="Polar residues" evidence="2">
    <location>
        <begin position="256"/>
        <end position="269"/>
    </location>
</feature>
<feature type="region of interest" description="Disordered" evidence="2">
    <location>
        <begin position="366"/>
        <end position="431"/>
    </location>
</feature>
<sequence length="2528" mass="271251">MAGYIRMDNSDRNSIYFRIRPYANRELELAFCPGLKGSLEEHIQFTNILNPRNEVVMTVKATVTKAETFDVSPDSWSFGLVPVPMLQQNDNSCPTGAVGAESATAKGSVGTVQDESGRPAVRVGARFTVSNTSSTRRALRLKLDSTPNIAGGNAGGGGEWTPCQTDRFFKFEGIDVRLQLDMEHGGSCSGSSRKLEEKIEKLEQKLKIYHRKNKADKVTAAVRQIEELKRALKGEVVVINDPEQTEDEMKGKDSHQCQLQSAPSHTTVSGDEGDESSATTKVLLREHGELLSMLLRDGIALSEINAGESVILVLGITCVRTCEHIPAAQSGTITFVLYEANDTEASRAIPVDITLIRVEGETDVKTSAPAELMAPSGGKRQSESGPGEVLLSPTHLRSPRSSSRPKSDTQSPLHASGELPGGATNQARPAAAASAGSPSFITLELGEGVASSTFMCFPMISVNNCMVQEQYEFTFFVCASGDTSVVVQDPIRCCSPNLVNGNNFGGDNDNCGEVASMKHMVPVITADGNESFLPPVLPTLPTAVKTLDAHFSFSRQGGAVPSRQPLPIIVRCIPVCGGPQHYFIPVTNLQDGGNTTYLVVFLNPILASELMLKVSPSTLFMPDIILPYEGGLPDVQSFTVRSNIVQSHALLIRSNRPSLVRLFEDAKCNVPLRNPIRCPSAQKKTRLYVQFCPSAHLRRHSSRMMSAGILIEAITPTGGSSQSNNTDLDHTRQWGYAVLSHCIVRVSARVGSGDLVLRESFIDLGAVDPSCQKTEATVTVWNPSDHFEIHGRLSASLPLTEISVPEFKLSPGEMIDVPITLHLPAPGLVRESISLHNLSCGQKPLKARLTVLRHDEAISVGVSPYGTLGRSSFSLASASQGLGCSVVVFPTAPVVLGDGGVFRLHSPVISTAMHITNNSMRCLILVARSSVPFVFGPADRTSHASDVPMDCEDGLGSMFAPSTLDSSPSSTTVAEIEVDPDVEDKTSSHSCARGRLLLEAQQTQSVAWTLTALPPLTLKQRQQLQQREVVTVEATAYVYVGQVVDEAFAFPFNDMFFAARQLPVAEQCVLIPKFLLNFALSEGRVEPPLIDLGVVVARNNGTASAALTSSGTENPVPFASTKVTGDVSEQGRQRHLASVANPVPWSEGRDGGGVNPVVFMHLVNLSPILPLQLSVECPPTVHFAHNRITVPPSQTLTVEAIVLPKLIQSQGPFRIAVYFVNEQNPENDMVVYVTGLCYRKLFKLSWEGSVNDGKESLSMQPLRLENLGDAVSAVLSQTKITMTAVEPNIEVGVRVTVNPKLEGVLQLQAQQYGASAPLQTIIFGHAQPVAVGGNANINTNSNNNAGGVVTGVAVGGNSIAASAAATSGGAITNTQLPALGHSAHGAGWAGGGVGPGGMNNGCGNGSEGALIPAVPGKGVVVCTKDHQSFRLRCILAKEDFAALAGVFFGQRKHMSTSDIIHKRQELTFDKLEEIKEQRSAVSKTMWLGTMYFSNRLTGNDEEVQIFSTLSAFCTFKVTSKLLLRPRCPATAADTVEYWETCGLAIAHVGIRATASDALHVYEGELVVCNPCQEHTVRLSITPLLNHAHHDRVALQCIPLDERTAATGKESSSACVSISSGCPGDCKDDVVDANRSGIVSPTPAISPSPCHPPEGELVASQKFNDSSAVTHKTTVIVSVPPQGEVRARVLLYVDGALNKSSVEQAAGIALFDESVSSSAAAVRVSLAPMDENVRERQQQQQADQLFRQSARHVDPLSGVISSSTSHKGAKDGMVEADKGIISAECKVSSGYNTAGKDVPDASSSGDRKTRWSPSATRTRVRRVLTLHGNCAEMPDCSGAYTCSFSFSKDSPPTTDITISNNISDTEVEYTVAVLSQGPQPWLLLPVASAVLGPGENQPLRLNILSTDAGSFVGHIVISSSAAPGEPLLLRLNAEVFLPTAGEGLFDILSSNGQRLSSGMEKEVFVGRLFGEKTHCAYVALEIVNRSSVPLEFPVSVGKSLRIEFVNIPGEEVSEKGNAAAVGATDGNLQQGFPKMRESDDDELGRELREASNNSNNNYGSKGGSNPPTAVASPRCCVRLLVCHLHGVSAMRGERYFVVDPKSRVKVAFLLVCDQLSLPGGLLASGEAEVVLTCKQARDARFVFRTRFQVCRPSFAVQQEHIFTQNEKYTVGLVVKNLCQRESCVLFRTASPMLVVEETPDRDGERSYTMVTIAGGATATINVQLHISNLAALYNWGGANCGGNGGDDRPSSVGNDVNVLLQPVSDHGVLLNVRNPSERVRVEFCYAPPATIQESPGLFLSEIEAVVAYPYSKSAKLARRLNYEKWLYQFFQDFTRVLSEVAELLLPEIREYALCEGLDLPSLCDTTGAATSNGRSGLFNSHRDSTDRAFAASSGSAGSPVNTNVCSGSVISSGEQSGGKDDFPEGSGVESFGDHGIVEDRMAKGGRHAHCRQVLRKLLVDLSWLVEELVYYSIMLGNSRAIEAYSVLLSTFVGNHQLLRAWQQHRGRFPLTHPFAIFEQFIETIDALPR</sequence>
<comment type="caution">
    <text evidence="3">The sequence shown here is derived from an EMBL/GenBank/DDBJ whole genome shotgun (WGS) entry which is preliminary data.</text>
</comment>
<name>F9W949_TRYCI</name>
<evidence type="ECO:0000313" key="4">
    <source>
        <dbReference type="Proteomes" id="UP000000702"/>
    </source>
</evidence>
<dbReference type="PANTHER" id="PTHR39211">
    <property type="entry name" value="CHROMOSOME 7, WHOLE GENOME SHOTGUN SEQUENCE"/>
    <property type="match status" value="1"/>
</dbReference>